<dbReference type="RefSeq" id="WP_350227667.1">
    <property type="nucleotide sequence ID" value="NZ_AP027729.1"/>
</dbReference>
<dbReference type="PANTHER" id="PTHR13136">
    <property type="entry name" value="TESTIS DEVELOPMENT PROTEIN PRTD"/>
    <property type="match status" value="1"/>
</dbReference>
<feature type="region of interest" description="Disordered" evidence="1">
    <location>
        <begin position="1"/>
        <end position="33"/>
    </location>
</feature>
<feature type="compositionally biased region" description="Basic and acidic residues" evidence="1">
    <location>
        <begin position="7"/>
        <end position="20"/>
    </location>
</feature>
<protein>
    <recommendedName>
        <fullName evidence="2">KANL3/Tex30 alpha/beta hydrolase-like domain-containing protein</fullName>
    </recommendedName>
</protein>
<evidence type="ECO:0000313" key="4">
    <source>
        <dbReference type="Proteomes" id="UP001321475"/>
    </source>
</evidence>
<proteinExistence type="predicted"/>
<feature type="domain" description="KANL3/Tex30 alpha/beta hydrolase-like" evidence="2">
    <location>
        <begin position="26"/>
        <end position="193"/>
    </location>
</feature>
<dbReference type="Proteomes" id="UP001321475">
    <property type="component" value="Chromosome"/>
</dbReference>
<dbReference type="InterPro" id="IPR029058">
    <property type="entry name" value="AB_hydrolase_fold"/>
</dbReference>
<gene>
    <name evidence="3" type="ORF">GCM10025865_07350</name>
</gene>
<dbReference type="Pfam" id="PF20408">
    <property type="entry name" value="Abhydrolase_11"/>
    <property type="match status" value="1"/>
</dbReference>
<reference evidence="4" key="1">
    <citation type="journal article" date="2019" name="Int. J. Syst. Evol. Microbiol.">
        <title>The Global Catalogue of Microorganisms (GCM) 10K type strain sequencing project: providing services to taxonomists for standard genome sequencing and annotation.</title>
        <authorList>
            <consortium name="The Broad Institute Genomics Platform"/>
            <consortium name="The Broad Institute Genome Sequencing Center for Infectious Disease"/>
            <person name="Wu L."/>
            <person name="Ma J."/>
        </authorList>
    </citation>
    <scope>NUCLEOTIDE SEQUENCE [LARGE SCALE GENOMIC DNA]</scope>
    <source>
        <strain evidence="4">NBRC 108565</strain>
    </source>
</reference>
<evidence type="ECO:0000259" key="2">
    <source>
        <dbReference type="Pfam" id="PF20408"/>
    </source>
</evidence>
<sequence length="212" mass="21923">MTPSDTTPDRAADPTGREPARATPGALLLTPGAGGGLDHPALVAVERAVAEGPAPIPVRRVQFPNRTAGKRAPDRPGPAVEHVRAQAADLCAEHGVDPAALVLGGRSFGGRMCSMAVAEGLPAAGLVLLSYPLHPPGRPDRLRVEHFGDIACPVLFVSGRNDPFARPEELDEHVAAISGPVSRVTLPGAHDVKGKDAEVAAAVRDWLVGLRG</sequence>
<name>A0ABN6X9K4_9CELL</name>
<dbReference type="InterPro" id="IPR046879">
    <property type="entry name" value="KANL3/Tex30_Abhydrolase"/>
</dbReference>
<dbReference type="SUPFAM" id="SSF53474">
    <property type="entry name" value="alpha/beta-Hydrolases"/>
    <property type="match status" value="1"/>
</dbReference>
<dbReference type="InterPro" id="IPR026555">
    <property type="entry name" value="NSL3/Tex30"/>
</dbReference>
<keyword evidence="4" id="KW-1185">Reference proteome</keyword>
<accession>A0ABN6X9K4</accession>
<organism evidence="3 4">
    <name type="scientific">Paraoerskovia sediminicola</name>
    <dbReference type="NCBI Taxonomy" id="1138587"/>
    <lineage>
        <taxon>Bacteria</taxon>
        <taxon>Bacillati</taxon>
        <taxon>Actinomycetota</taxon>
        <taxon>Actinomycetes</taxon>
        <taxon>Micrococcales</taxon>
        <taxon>Cellulomonadaceae</taxon>
        <taxon>Paraoerskovia</taxon>
    </lineage>
</organism>
<evidence type="ECO:0000313" key="3">
    <source>
        <dbReference type="EMBL" id="BDZ41436.1"/>
    </source>
</evidence>
<dbReference type="Gene3D" id="3.40.50.1820">
    <property type="entry name" value="alpha/beta hydrolase"/>
    <property type="match status" value="1"/>
</dbReference>
<evidence type="ECO:0000256" key="1">
    <source>
        <dbReference type="SAM" id="MobiDB-lite"/>
    </source>
</evidence>
<dbReference type="PANTHER" id="PTHR13136:SF11">
    <property type="entry name" value="TESTIS-EXPRESSED PROTEIN 30"/>
    <property type="match status" value="1"/>
</dbReference>
<dbReference type="EMBL" id="AP027729">
    <property type="protein sequence ID" value="BDZ41436.1"/>
    <property type="molecule type" value="Genomic_DNA"/>
</dbReference>
<feature type="compositionally biased region" description="Low complexity" evidence="1">
    <location>
        <begin position="22"/>
        <end position="31"/>
    </location>
</feature>